<gene>
    <name evidence="3" type="ORF">BD310DRAFT_827647</name>
    <name evidence="2" type="ORF">BD311DRAFT_665037</name>
</gene>
<reference evidence="3 4" key="1">
    <citation type="submission" date="2019-01" db="EMBL/GenBank/DDBJ databases">
        <title>Draft genome sequences of three monokaryotic isolates of the white-rot basidiomycete fungus Dichomitus squalens.</title>
        <authorList>
            <consortium name="DOE Joint Genome Institute"/>
            <person name="Lopez S.C."/>
            <person name="Andreopoulos B."/>
            <person name="Pangilinan J."/>
            <person name="Lipzen A."/>
            <person name="Riley R."/>
            <person name="Ahrendt S."/>
            <person name="Ng V."/>
            <person name="Barry K."/>
            <person name="Daum C."/>
            <person name="Grigoriev I.V."/>
            <person name="Hilden K.S."/>
            <person name="Makela M.R."/>
            <person name="de Vries R.P."/>
        </authorList>
    </citation>
    <scope>NUCLEOTIDE SEQUENCE [LARGE SCALE GENOMIC DNA]</scope>
    <source>
        <strain evidence="3 4">CBS 464.89</strain>
        <strain evidence="2">OM18370.1</strain>
    </source>
</reference>
<dbReference type="Proteomes" id="UP000292082">
    <property type="component" value="Unassembled WGS sequence"/>
</dbReference>
<dbReference type="EMBL" id="ML145185">
    <property type="protein sequence ID" value="TBU54606.1"/>
    <property type="molecule type" value="Genomic_DNA"/>
</dbReference>
<accession>A0A4Q9NE51</accession>
<evidence type="ECO:0000256" key="1">
    <source>
        <dbReference type="SAM" id="Phobius"/>
    </source>
</evidence>
<organism evidence="3 4">
    <name type="scientific">Dichomitus squalens</name>
    <dbReference type="NCBI Taxonomy" id="114155"/>
    <lineage>
        <taxon>Eukaryota</taxon>
        <taxon>Fungi</taxon>
        <taxon>Dikarya</taxon>
        <taxon>Basidiomycota</taxon>
        <taxon>Agaricomycotina</taxon>
        <taxon>Agaricomycetes</taxon>
        <taxon>Polyporales</taxon>
        <taxon>Polyporaceae</taxon>
        <taxon>Dichomitus</taxon>
    </lineage>
</organism>
<keyword evidence="1" id="KW-0472">Membrane</keyword>
<proteinExistence type="predicted"/>
<name>A0A4Q9NE51_9APHY</name>
<dbReference type="EMBL" id="ML143430">
    <property type="protein sequence ID" value="TBU27656.1"/>
    <property type="molecule type" value="Genomic_DNA"/>
</dbReference>
<feature type="transmembrane region" description="Helical" evidence="1">
    <location>
        <begin position="12"/>
        <end position="31"/>
    </location>
</feature>
<protein>
    <submittedName>
        <fullName evidence="3">Uncharacterized protein</fullName>
    </submittedName>
</protein>
<keyword evidence="1" id="KW-1133">Transmembrane helix</keyword>
<evidence type="ECO:0000313" key="4">
    <source>
        <dbReference type="Proteomes" id="UP000292082"/>
    </source>
</evidence>
<dbReference type="OrthoDB" id="2535105at2759"/>
<dbReference type="Proteomes" id="UP000292957">
    <property type="component" value="Unassembled WGS sequence"/>
</dbReference>
<dbReference type="AlphaFoldDB" id="A0A4Q9NE51"/>
<evidence type="ECO:0000313" key="3">
    <source>
        <dbReference type="EMBL" id="TBU54606.1"/>
    </source>
</evidence>
<sequence length="348" mass="38622">MSQPSFSSLTSSFGAILIGTYFSLILYGGILHQTYRYFQTYPGDRLVLKLLVSSAPYLCKSYVEGAEAAMIGAGSGTLILAMHTNWVFQDLTDPNTLVDRLTDQIYEGIVVALTQAFFVRRAYLCHTARWPIGIAMSVNKGGAKAYFPVPVSQLHRSKLHTLTLDQVDHSLRSRYIHCCGFNTDRHTDPGSAAEQKRHEKVLAAPNNFIYVAMSFVATKPYDIYHGPSEVPANLPECDWNSLNTRKSLRTTSGNLHSTGTEIFGAGVILELHPHSGGPRGENAVAVELSDLPTSQEAKHEYKRQQYRAQSGFRQLDMGILTKHNGEEFGSTHEDASIVYMYEYCISSP</sequence>
<keyword evidence="1" id="KW-0812">Transmembrane</keyword>
<keyword evidence="4" id="KW-1185">Reference proteome</keyword>
<evidence type="ECO:0000313" key="2">
    <source>
        <dbReference type="EMBL" id="TBU27656.1"/>
    </source>
</evidence>